<name>A0ABX3A3Y1_9GAMM</name>
<proteinExistence type="predicted"/>
<keyword evidence="2" id="KW-1185">Reference proteome</keyword>
<reference evidence="1 2" key="1">
    <citation type="submission" date="2016-08" db="EMBL/GenBank/DDBJ databases">
        <title>Draft genome sequence of Candidatus Piscirickettsia litoralis, from seawater.</title>
        <authorList>
            <person name="Wan X."/>
            <person name="Lee A.J."/>
            <person name="Hou S."/>
            <person name="Donachie S.P."/>
        </authorList>
    </citation>
    <scope>NUCLEOTIDE SEQUENCE [LARGE SCALE GENOMIC DNA]</scope>
    <source>
        <strain evidence="1 2">Y2</strain>
    </source>
</reference>
<dbReference type="Proteomes" id="UP000094329">
    <property type="component" value="Unassembled WGS sequence"/>
</dbReference>
<accession>A0ABX3A3Y1</accession>
<evidence type="ECO:0000313" key="2">
    <source>
        <dbReference type="Proteomes" id="UP000094329"/>
    </source>
</evidence>
<dbReference type="EMBL" id="MDTU01000001">
    <property type="protein sequence ID" value="ODN42952.1"/>
    <property type="molecule type" value="Genomic_DNA"/>
</dbReference>
<protein>
    <submittedName>
        <fullName evidence="1">Uncharacterized protein</fullName>
    </submittedName>
</protein>
<evidence type="ECO:0000313" key="1">
    <source>
        <dbReference type="EMBL" id="ODN42952.1"/>
    </source>
</evidence>
<sequence>MFRGECYVAGYFFDFKSKLLGLFLKSKNEVNYQDESLNKEVSLLEQVNYFYDDTDDLYHYEPTQLHV</sequence>
<organism evidence="1 2">
    <name type="scientific">Piscirickettsia litoralis</name>
    <dbReference type="NCBI Taxonomy" id="1891921"/>
    <lineage>
        <taxon>Bacteria</taxon>
        <taxon>Pseudomonadati</taxon>
        <taxon>Pseudomonadota</taxon>
        <taxon>Gammaproteobacteria</taxon>
        <taxon>Thiotrichales</taxon>
        <taxon>Piscirickettsiaceae</taxon>
        <taxon>Piscirickettsia</taxon>
    </lineage>
</organism>
<gene>
    <name evidence="1" type="ORF">BGC07_08490</name>
</gene>
<comment type="caution">
    <text evidence="1">The sequence shown here is derived from an EMBL/GenBank/DDBJ whole genome shotgun (WGS) entry which is preliminary data.</text>
</comment>